<dbReference type="Proteomes" id="UP000019464">
    <property type="component" value="Unassembled WGS sequence"/>
</dbReference>
<dbReference type="InterPro" id="IPR035919">
    <property type="entry name" value="EAL_sf"/>
</dbReference>
<gene>
    <name evidence="2" type="primary">cph2_9</name>
    <name evidence="2" type="ORF">D791_02164</name>
</gene>
<dbReference type="InterPro" id="IPR001633">
    <property type="entry name" value="EAL_dom"/>
</dbReference>
<evidence type="ECO:0000259" key="1">
    <source>
        <dbReference type="PROSITE" id="PS50883"/>
    </source>
</evidence>
<accession>W9UUP0</accession>
<dbReference type="PANTHER" id="PTHR33121">
    <property type="entry name" value="CYCLIC DI-GMP PHOSPHODIESTERASE PDEF"/>
    <property type="match status" value="1"/>
</dbReference>
<dbReference type="Pfam" id="PF00563">
    <property type="entry name" value="EAL"/>
    <property type="match status" value="1"/>
</dbReference>
<evidence type="ECO:0000313" key="2">
    <source>
        <dbReference type="EMBL" id="EXJ10799.1"/>
    </source>
</evidence>
<dbReference type="GO" id="GO:0071111">
    <property type="term" value="F:cyclic-guanylate-specific phosphodiesterase activity"/>
    <property type="evidence" value="ECO:0007669"/>
    <property type="project" value="InterPro"/>
</dbReference>
<sequence>MIAEGVETEAHAQLLIEMGCILGQGYAIAKPMPAEEVLPWLASYSQSAH</sequence>
<dbReference type="STRING" id="1229521.D791_02164"/>
<comment type="caution">
    <text evidence="2">The sequence shown here is derived from an EMBL/GenBank/DDBJ whole genome shotgun (WGS) entry which is preliminary data.</text>
</comment>
<dbReference type="AlphaFoldDB" id="W9UUP0"/>
<protein>
    <submittedName>
        <fullName evidence="2">Bacteriophytochrome cph2</fullName>
    </submittedName>
</protein>
<dbReference type="PROSITE" id="PS50883">
    <property type="entry name" value="EAL"/>
    <property type="match status" value="1"/>
</dbReference>
<reference evidence="2 3" key="2">
    <citation type="journal article" date="2015" name="Syst. Appl. Microbiol.">
        <title>Nitrincola nitratireducens sp. nov. isolated from a haloalkaline crater lake.</title>
        <authorList>
            <person name="Singh A."/>
            <person name="Vaidya B."/>
            <person name="Tanuku N.R."/>
            <person name="Pinnaka A.K."/>
        </authorList>
    </citation>
    <scope>NUCLEOTIDE SEQUENCE [LARGE SCALE GENOMIC DNA]</scope>
    <source>
        <strain evidence="2 3">AK23</strain>
    </source>
</reference>
<reference evidence="3" key="1">
    <citation type="submission" date="2012-11" db="EMBL/GenBank/DDBJ databases">
        <authorList>
            <person name="Singh A."/>
            <person name="Pinnaka A.K."/>
            <person name="Vaidya B."/>
        </authorList>
    </citation>
    <scope>NUCLEOTIDE SEQUENCE [LARGE SCALE GENOMIC DNA]</scope>
    <source>
        <strain evidence="3">AK23</strain>
    </source>
</reference>
<feature type="domain" description="EAL" evidence="1">
    <location>
        <begin position="1"/>
        <end position="45"/>
    </location>
</feature>
<dbReference type="EMBL" id="AONB01000010">
    <property type="protein sequence ID" value="EXJ10799.1"/>
    <property type="molecule type" value="Genomic_DNA"/>
</dbReference>
<dbReference type="PANTHER" id="PTHR33121:SF70">
    <property type="entry name" value="SIGNALING PROTEIN YKOW"/>
    <property type="match status" value="1"/>
</dbReference>
<organism evidence="2 3">
    <name type="scientific">Nitrincola nitratireducens</name>
    <dbReference type="NCBI Taxonomy" id="1229521"/>
    <lineage>
        <taxon>Bacteria</taxon>
        <taxon>Pseudomonadati</taxon>
        <taxon>Pseudomonadota</taxon>
        <taxon>Gammaproteobacteria</taxon>
        <taxon>Oceanospirillales</taxon>
        <taxon>Oceanospirillaceae</taxon>
        <taxon>Nitrincola</taxon>
    </lineage>
</organism>
<name>W9UUP0_9GAMM</name>
<dbReference type="SUPFAM" id="SSF141868">
    <property type="entry name" value="EAL domain-like"/>
    <property type="match status" value="1"/>
</dbReference>
<dbReference type="Gene3D" id="3.20.20.450">
    <property type="entry name" value="EAL domain"/>
    <property type="match status" value="1"/>
</dbReference>
<dbReference type="InterPro" id="IPR050706">
    <property type="entry name" value="Cyclic-di-GMP_PDE-like"/>
</dbReference>
<evidence type="ECO:0000313" key="3">
    <source>
        <dbReference type="Proteomes" id="UP000019464"/>
    </source>
</evidence>
<proteinExistence type="predicted"/>
<keyword evidence="3" id="KW-1185">Reference proteome</keyword>